<protein>
    <recommendedName>
        <fullName evidence="3">Phage tail protein</fullName>
    </recommendedName>
</protein>
<dbReference type="AlphaFoldDB" id="F0SAD8"/>
<evidence type="ECO:0000313" key="2">
    <source>
        <dbReference type="Proteomes" id="UP000000310"/>
    </source>
</evidence>
<dbReference type="OrthoDB" id="796467at2"/>
<dbReference type="Proteomes" id="UP000000310">
    <property type="component" value="Chromosome"/>
</dbReference>
<evidence type="ECO:0000313" key="1">
    <source>
        <dbReference type="EMBL" id="ADY51515.1"/>
    </source>
</evidence>
<accession>F0SAD8</accession>
<gene>
    <name evidence="1" type="ordered locus">Pedsa_0943</name>
</gene>
<reference evidence="1 2" key="1">
    <citation type="journal article" date="2011" name="Stand. Genomic Sci.">
        <title>Complete genome sequence of the gliding, heparinolytic Pedobacter saltans type strain (113).</title>
        <authorList>
            <person name="Liolios K."/>
            <person name="Sikorski J."/>
            <person name="Lu M."/>
            <person name="Nolan M."/>
            <person name="Lapidus A."/>
            <person name="Lucas S."/>
            <person name="Hammon N."/>
            <person name="Deshpande S."/>
            <person name="Cheng J.F."/>
            <person name="Tapia R."/>
            <person name="Han C."/>
            <person name="Goodwin L."/>
            <person name="Pitluck S."/>
            <person name="Huntemann M."/>
            <person name="Ivanova N."/>
            <person name="Pagani I."/>
            <person name="Mavromatis K."/>
            <person name="Ovchinikova G."/>
            <person name="Pati A."/>
            <person name="Chen A."/>
            <person name="Palaniappan K."/>
            <person name="Land M."/>
            <person name="Hauser L."/>
            <person name="Brambilla E.M."/>
            <person name="Kotsyurbenko O."/>
            <person name="Rohde M."/>
            <person name="Tindall B.J."/>
            <person name="Abt B."/>
            <person name="Goker M."/>
            <person name="Detter J.C."/>
            <person name="Woyke T."/>
            <person name="Bristow J."/>
            <person name="Eisen J.A."/>
            <person name="Markowitz V."/>
            <person name="Hugenholtz P."/>
            <person name="Klenk H.P."/>
            <person name="Kyrpides N.C."/>
        </authorList>
    </citation>
    <scope>NUCLEOTIDE SEQUENCE [LARGE SCALE GENOMIC DNA]</scope>
    <source>
        <strain evidence="2">ATCC 51119 / DSM 12145 / JCM 21818 / LMG 10337 / NBRC 100064 / NCIMB 13643</strain>
    </source>
</reference>
<dbReference type="STRING" id="762903.Pedsa_0943"/>
<sequence length="166" mass="18120">MGKYKYGVIKSEVGTYNEVDGTSTGWAEIEPYKDTIVITEEDPTTTNHFKQGDANPKITRQQPGAQNIELSIMDLSADSKVMWLGGTKTTVSTKETWNAPKVKTPKIKSLRFTLETGEILTIPKVSCFGKLDFKASDTDIDLITVSGVIQDPGFAGVAPMMIADPE</sequence>
<reference evidence="2" key="2">
    <citation type="submission" date="2011-02" db="EMBL/GenBank/DDBJ databases">
        <title>The complete genome of Pedobacter saltans DSM 12145.</title>
        <authorList>
            <consortium name="US DOE Joint Genome Institute (JGI-PGF)"/>
            <person name="Lucas S."/>
            <person name="Copeland A."/>
            <person name="Lapidus A."/>
            <person name="Bruce D."/>
            <person name="Goodwin L."/>
            <person name="Pitluck S."/>
            <person name="Kyrpides N."/>
            <person name="Mavromatis K."/>
            <person name="Pagani I."/>
            <person name="Ivanova N."/>
            <person name="Ovchinnikova G."/>
            <person name="Lu M."/>
            <person name="Detter J.C."/>
            <person name="Han C."/>
            <person name="Land M."/>
            <person name="Hauser L."/>
            <person name="Markowitz V."/>
            <person name="Cheng J.-F."/>
            <person name="Hugenholtz P."/>
            <person name="Woyke T."/>
            <person name="Wu D."/>
            <person name="Tindall B."/>
            <person name="Pomrenke H.G."/>
            <person name="Brambilla E."/>
            <person name="Klenk H.-P."/>
            <person name="Eisen J.A."/>
        </authorList>
    </citation>
    <scope>NUCLEOTIDE SEQUENCE [LARGE SCALE GENOMIC DNA]</scope>
    <source>
        <strain evidence="2">ATCC 51119 / DSM 12145 / JCM 21818 / LMG 10337 / NBRC 100064 / NCIMB 13643</strain>
    </source>
</reference>
<keyword evidence="2" id="KW-1185">Reference proteome</keyword>
<organism evidence="1 2">
    <name type="scientific">Pseudopedobacter saltans (strain ATCC 51119 / DSM 12145 / JCM 21818 / CCUG 39354 / LMG 10337 / NBRC 100064 / NCIMB 13643)</name>
    <name type="common">Pedobacter saltans</name>
    <dbReference type="NCBI Taxonomy" id="762903"/>
    <lineage>
        <taxon>Bacteria</taxon>
        <taxon>Pseudomonadati</taxon>
        <taxon>Bacteroidota</taxon>
        <taxon>Sphingobacteriia</taxon>
        <taxon>Sphingobacteriales</taxon>
        <taxon>Sphingobacteriaceae</taxon>
        <taxon>Pseudopedobacter</taxon>
    </lineage>
</organism>
<proteinExistence type="predicted"/>
<name>F0SAD8_PSESL</name>
<evidence type="ECO:0008006" key="3">
    <source>
        <dbReference type="Google" id="ProtNLM"/>
    </source>
</evidence>
<dbReference type="KEGG" id="psn:Pedsa_0943"/>
<dbReference type="RefSeq" id="WP_013632015.1">
    <property type="nucleotide sequence ID" value="NC_015177.1"/>
</dbReference>
<dbReference type="HOGENOM" id="CLU_1601298_0_0_10"/>
<dbReference type="EMBL" id="CP002545">
    <property type="protein sequence ID" value="ADY51515.1"/>
    <property type="molecule type" value="Genomic_DNA"/>
</dbReference>